<sequence>MKKAVLTADEAIALIKDGSMVAIDGFVSIGHPEELTMALEKRFIETGSPKNLSLVYAAGQGDSKDRGMNHLAHNGLIKRVVGGHWNLAPKLGKMAVENKIEAYNFPQGVIAHLFRDIAAGKPGTLTHIGLETFVDPRHGGGKLNQITQEDLVELMSFKGKEYLLYHSFPIDAAFIRGTSADELGNISFEKEALTLEGLSIAQAVKNSGGVVIVQVERVVQAGSINARDVKIPGILVDAIVIASQPEFHMQSFGEQYNPSYSGEIRLPFTELKAISLDERKIMARRAFMEVTPEAIVNLGIGVPEGVASVAAEEGVLDQFVLTVESGPIGGVPAGGLSFGASFNPDCILDQPYQFDFYDGGGLDITVLGMAQLDRHGNVNVSRFGTRIAGAGGFINISQTAKKVVFCGSFTANGLKVEVKDGKLVILQEGKISKLIQDVEHVTFSGNYARKKGQQVLFVTERAVFRLGEEGLVLEEIAPGIDLQKDILALMDFKPIIADSLKTMDSKLFNPILMKISQELNGRCVAK</sequence>
<comment type="similarity">
    <text evidence="1 3">Belongs to the 3-oxoacid CoA-transferase family.</text>
</comment>
<evidence type="ECO:0000256" key="2">
    <source>
        <dbReference type="ARBA" id="ARBA00022679"/>
    </source>
</evidence>
<dbReference type="SUPFAM" id="SSF100950">
    <property type="entry name" value="NagB/RpiA/CoA transferase-like"/>
    <property type="match status" value="2"/>
</dbReference>
<reference evidence="4" key="1">
    <citation type="submission" date="2022-05" db="EMBL/GenBank/DDBJ databases">
        <title>Expanded diversity of anoxic marine methylotrophy in a Black Sea sulfate reducing microorganism.</title>
        <authorList>
            <person name="Fischer P.Q."/>
            <person name="Stams A.J.M."/>
            <person name="Villanueva L."/>
            <person name="Sousa D.Z."/>
        </authorList>
    </citation>
    <scope>NUCLEOTIDE SEQUENCE</scope>
    <source>
        <strain evidence="4">P130</strain>
    </source>
</reference>
<dbReference type="EMBL" id="JAMJEV010000006">
    <property type="protein sequence ID" value="MDO0822823.1"/>
    <property type="molecule type" value="Genomic_DNA"/>
</dbReference>
<dbReference type="RefSeq" id="WP_301999446.1">
    <property type="nucleotide sequence ID" value="NZ_JAMJEV010000006.1"/>
</dbReference>
<dbReference type="GO" id="GO:0016740">
    <property type="term" value="F:transferase activity"/>
    <property type="evidence" value="ECO:0007669"/>
    <property type="project" value="UniProtKB-KW"/>
</dbReference>
<dbReference type="PANTHER" id="PTHR43293">
    <property type="entry name" value="ACETATE COA-TRANSFERASE YDIF"/>
    <property type="match status" value="1"/>
</dbReference>
<dbReference type="InterPro" id="IPR014388">
    <property type="entry name" value="3-oxoacid_CoA-transferase"/>
</dbReference>
<dbReference type="PANTHER" id="PTHR43293:SF1">
    <property type="entry name" value="ACETATE COA-TRANSFERASE YDIF"/>
    <property type="match status" value="1"/>
</dbReference>
<evidence type="ECO:0000313" key="4">
    <source>
        <dbReference type="EMBL" id="MDO0822823.1"/>
    </source>
</evidence>
<organism evidence="4 5">
    <name type="scientific">Desulfosporosinus nitroreducens</name>
    <dbReference type="NCBI Taxonomy" id="2018668"/>
    <lineage>
        <taxon>Bacteria</taxon>
        <taxon>Bacillati</taxon>
        <taxon>Bacillota</taxon>
        <taxon>Clostridia</taxon>
        <taxon>Eubacteriales</taxon>
        <taxon>Desulfitobacteriaceae</taxon>
        <taxon>Desulfosporosinus</taxon>
    </lineage>
</organism>
<dbReference type="Pfam" id="PF01144">
    <property type="entry name" value="CoA_trans"/>
    <property type="match status" value="1"/>
</dbReference>
<keyword evidence="2 3" id="KW-0808">Transferase</keyword>
<dbReference type="SMART" id="SM00882">
    <property type="entry name" value="CoA_trans"/>
    <property type="match status" value="1"/>
</dbReference>
<name>A0ABT8QNA9_9FIRM</name>
<evidence type="ECO:0000256" key="3">
    <source>
        <dbReference type="PIRNR" id="PIRNR000858"/>
    </source>
</evidence>
<dbReference type="Proteomes" id="UP001176021">
    <property type="component" value="Unassembled WGS sequence"/>
</dbReference>
<evidence type="ECO:0000256" key="1">
    <source>
        <dbReference type="ARBA" id="ARBA00007154"/>
    </source>
</evidence>
<protein>
    <submittedName>
        <fullName evidence="4">Acyl CoA:acetate/3-ketoacid CoA transferase</fullName>
    </submittedName>
</protein>
<dbReference type="InterPro" id="IPR004165">
    <property type="entry name" value="CoA_trans_fam_I"/>
</dbReference>
<evidence type="ECO:0000313" key="5">
    <source>
        <dbReference type="Proteomes" id="UP001176021"/>
    </source>
</evidence>
<dbReference type="InterPro" id="IPR037171">
    <property type="entry name" value="NagB/RpiA_transferase-like"/>
</dbReference>
<dbReference type="PIRSF" id="PIRSF000858">
    <property type="entry name" value="SCOT-t"/>
    <property type="match status" value="1"/>
</dbReference>
<accession>A0ABT8QNA9</accession>
<dbReference type="Gene3D" id="3.40.1080.10">
    <property type="entry name" value="Glutaconate Coenzyme A-transferase"/>
    <property type="match status" value="2"/>
</dbReference>
<comment type="caution">
    <text evidence="4">The sequence shown here is derived from an EMBL/GenBank/DDBJ whole genome shotgun (WGS) entry which is preliminary data.</text>
</comment>
<gene>
    <name evidence="4" type="ORF">M8H41_08160</name>
</gene>
<keyword evidence="5" id="KW-1185">Reference proteome</keyword>
<proteinExistence type="inferred from homology"/>